<keyword evidence="1" id="KW-0479">Metal-binding</keyword>
<reference evidence="6 7" key="2">
    <citation type="submission" date="2024-05" db="EMBL/GenBank/DDBJ databases">
        <authorList>
            <person name="Chen Y."/>
            <person name="Shah S."/>
            <person name="Dougan E. K."/>
            <person name="Thang M."/>
            <person name="Chan C."/>
        </authorList>
    </citation>
    <scope>NUCLEOTIDE SEQUENCE [LARGE SCALE GENOMIC DNA]</scope>
</reference>
<feature type="domain" description="Reverse transcriptase" evidence="4">
    <location>
        <begin position="254"/>
        <end position="544"/>
    </location>
</feature>
<dbReference type="InterPro" id="IPR013087">
    <property type="entry name" value="Znf_C2H2_type"/>
</dbReference>
<organism evidence="5">
    <name type="scientific">Cladocopium goreaui</name>
    <dbReference type="NCBI Taxonomy" id="2562237"/>
    <lineage>
        <taxon>Eukaryota</taxon>
        <taxon>Sar</taxon>
        <taxon>Alveolata</taxon>
        <taxon>Dinophyceae</taxon>
        <taxon>Suessiales</taxon>
        <taxon>Symbiodiniaceae</taxon>
        <taxon>Cladocopium</taxon>
    </lineage>
</organism>
<dbReference type="OrthoDB" id="448332at2759"/>
<dbReference type="AlphaFoldDB" id="A0A9P1FS25"/>
<dbReference type="Pfam" id="PF00078">
    <property type="entry name" value="RVT_1"/>
    <property type="match status" value="1"/>
</dbReference>
<keyword evidence="1" id="KW-0863">Zinc-finger</keyword>
<protein>
    <submittedName>
        <fullName evidence="6">LINE-1 reverse transcriptase homolog</fullName>
    </submittedName>
</protein>
<feature type="region of interest" description="Disordered" evidence="2">
    <location>
        <begin position="1218"/>
        <end position="1249"/>
    </location>
</feature>
<evidence type="ECO:0000313" key="7">
    <source>
        <dbReference type="Proteomes" id="UP001152797"/>
    </source>
</evidence>
<dbReference type="GO" id="GO:0003964">
    <property type="term" value="F:RNA-directed DNA polymerase activity"/>
    <property type="evidence" value="ECO:0007669"/>
    <property type="project" value="UniProtKB-KW"/>
</dbReference>
<keyword evidence="7" id="KW-1185">Reference proteome</keyword>
<name>A0A9P1FS25_9DINO</name>
<feature type="domain" description="C2H2-type" evidence="3">
    <location>
        <begin position="756"/>
        <end position="784"/>
    </location>
</feature>
<evidence type="ECO:0000259" key="4">
    <source>
        <dbReference type="PROSITE" id="PS50878"/>
    </source>
</evidence>
<evidence type="ECO:0000313" key="5">
    <source>
        <dbReference type="EMBL" id="CAI3986091.1"/>
    </source>
</evidence>
<keyword evidence="6" id="KW-0808">Transferase</keyword>
<sequence length="1249" mass="142633">MALATRSRQAWVSNTHTWQEFHEAFHQRFTEFTLLQTDREALIDEMHQHLMPTFHQFFRPKSSFNATEPQSQQQQLISAKWNHRAMMRQTGETSIAAIFHAWWHFGQYRKMKRQLQIHSKQIRKQKMRDLMDEVSHAATRNDSFAVYQAVLKYTPKQPRKRIRIRLPNGAPASPMEVLDMTSAYIKDLWLPATTIDVSLSRPPGVPFTKDALIWELAQTPVTKAVARTCLPGICWKTAAHAVANYIYPKLEEWWGSLPIFIPSQWKTAHLTFIHKPGKQPDRLGNLRPLALLEPVRKSILGLITTMFAAEVKPLLCSWPQLAFLPQRSTFDAIRRVILHCEQVRRLTKNQRRSVHQRAANHQCRPICGGIQVCLDAPKAFDMVPRQPLFDFLSSLDINQDLVAILAMWHSNTSYIVSQGTTTAAVGTGKGVRQGCRAAPVLWSSYTLDLFIRLSRKLGPEWVKKQLTMFADDLHSCDCFLNETELQLALKRIGVLLDVIEEMGLTLALDKHSHVHILQQYQLEHPLLLLLHAGTQLNTTIGQRLNHLQADDILWTADWTHLSALLQLLHSAYTEQYQVHLHTPATEALTNGGSDFLCSKQVTKMQVDERLPKLNAHNLTLLHSKPYGQSLLECITERTSYDQPGHHVLRCDVCGLQHLDLKSLHAHLHQEHRLDTQDWDPLRDMLLGTNPVCSHCMTLFADKSAVRHHITLGQCPSFNPLRQPATAPIPDEWQELLLQGDIQSLRQAPMKRLALTLTCQLCQLKFQRTGDLSLHLQTVHHQEWHDARNIVQLLIASCLCNPQTNASGLQHVCVPLRQLGMMALKTTVPVLLPWKFDEDQVHQFLIALVDHPLLPRLTACLMQRQFTQLWTDPLCLEFFRTTCLQCGMSMHPAELRDHIFSVHSSAAIMHDKILPQLMHAIQSEATADHKCDVSIINTSVLWYCSLFICFAKIMDAAPELSQEDSEMLDVFKHLSPLLKLQRFDRTDEGTESKKAKRDTARKEDTTEVMTLLTAMGHLLLRVDADQQAMKKQDSWICFMQTGSQALLPSLVLKATEWKSQQKELDQSKMEQYLPLRCFLAQHLADTMLNRLTKLAQCAETDQLKMLARQHGVLTQDNAFPFRKWNPHAQELRQTGQSPIPLKRMIKYAEQLVEILKDPSVTIRFHSMKPTSKDSSQDPIIPWMWQISMRADDLQVLLTTLQGSTMWSLLGMSMKSHAQTQSKPALALRDLMGKGSGKSKSKGKTKTKQGH</sequence>
<dbReference type="EMBL" id="CAMXCT010001045">
    <property type="protein sequence ID" value="CAI3986091.1"/>
    <property type="molecule type" value="Genomic_DNA"/>
</dbReference>
<dbReference type="PANTHER" id="PTHR19446">
    <property type="entry name" value="REVERSE TRANSCRIPTASES"/>
    <property type="match status" value="1"/>
</dbReference>
<dbReference type="PROSITE" id="PS50157">
    <property type="entry name" value="ZINC_FINGER_C2H2_2"/>
    <property type="match status" value="1"/>
</dbReference>
<dbReference type="GO" id="GO:0008270">
    <property type="term" value="F:zinc ion binding"/>
    <property type="evidence" value="ECO:0007669"/>
    <property type="project" value="UniProtKB-KW"/>
</dbReference>
<evidence type="ECO:0000313" key="6">
    <source>
        <dbReference type="EMBL" id="CAL4773403.1"/>
    </source>
</evidence>
<feature type="compositionally biased region" description="Basic residues" evidence="2">
    <location>
        <begin position="1235"/>
        <end position="1249"/>
    </location>
</feature>
<accession>A0A9P1FS25</accession>
<dbReference type="PROSITE" id="PS50878">
    <property type="entry name" value="RT_POL"/>
    <property type="match status" value="1"/>
</dbReference>
<keyword evidence="6" id="KW-0548">Nucleotidyltransferase</keyword>
<evidence type="ECO:0000256" key="1">
    <source>
        <dbReference type="PROSITE-ProRule" id="PRU00042"/>
    </source>
</evidence>
<proteinExistence type="predicted"/>
<keyword evidence="6" id="KW-0695">RNA-directed DNA polymerase</keyword>
<dbReference type="PROSITE" id="PS00028">
    <property type="entry name" value="ZINC_FINGER_C2H2_1"/>
    <property type="match status" value="1"/>
</dbReference>
<dbReference type="Proteomes" id="UP001152797">
    <property type="component" value="Unassembled WGS sequence"/>
</dbReference>
<dbReference type="InterPro" id="IPR000477">
    <property type="entry name" value="RT_dom"/>
</dbReference>
<reference evidence="5" key="1">
    <citation type="submission" date="2022-10" db="EMBL/GenBank/DDBJ databases">
        <authorList>
            <person name="Chen Y."/>
            <person name="Dougan E. K."/>
            <person name="Chan C."/>
            <person name="Rhodes N."/>
            <person name="Thang M."/>
        </authorList>
    </citation>
    <scope>NUCLEOTIDE SEQUENCE</scope>
</reference>
<keyword evidence="1" id="KW-0862">Zinc</keyword>
<evidence type="ECO:0000256" key="2">
    <source>
        <dbReference type="SAM" id="MobiDB-lite"/>
    </source>
</evidence>
<dbReference type="SMART" id="SM00355">
    <property type="entry name" value="ZnF_C2H2"/>
    <property type="match status" value="4"/>
</dbReference>
<gene>
    <name evidence="5" type="ORF">C1SCF055_LOCUS13468</name>
</gene>
<comment type="caution">
    <text evidence="5">The sequence shown here is derived from an EMBL/GenBank/DDBJ whole genome shotgun (WGS) entry which is preliminary data.</text>
</comment>
<evidence type="ECO:0000259" key="3">
    <source>
        <dbReference type="PROSITE" id="PS50157"/>
    </source>
</evidence>
<dbReference type="EMBL" id="CAMXCT020001045">
    <property type="protein sequence ID" value="CAL1139466.1"/>
    <property type="molecule type" value="Genomic_DNA"/>
</dbReference>
<dbReference type="EMBL" id="CAMXCT030001045">
    <property type="protein sequence ID" value="CAL4773403.1"/>
    <property type="molecule type" value="Genomic_DNA"/>
</dbReference>